<gene>
    <name evidence="1" type="ORF">GGX14DRAFT_405842</name>
</gene>
<dbReference type="AlphaFoldDB" id="A0AAD6URJ6"/>
<dbReference type="EMBL" id="JARJCW010000112">
    <property type="protein sequence ID" value="KAJ7193071.1"/>
    <property type="molecule type" value="Genomic_DNA"/>
</dbReference>
<reference evidence="1" key="1">
    <citation type="submission" date="2023-03" db="EMBL/GenBank/DDBJ databases">
        <title>Massive genome expansion in bonnet fungi (Mycena s.s.) driven by repeated elements and novel gene families across ecological guilds.</title>
        <authorList>
            <consortium name="Lawrence Berkeley National Laboratory"/>
            <person name="Harder C.B."/>
            <person name="Miyauchi S."/>
            <person name="Viragh M."/>
            <person name="Kuo A."/>
            <person name="Thoen E."/>
            <person name="Andreopoulos B."/>
            <person name="Lu D."/>
            <person name="Skrede I."/>
            <person name="Drula E."/>
            <person name="Henrissat B."/>
            <person name="Morin E."/>
            <person name="Kohler A."/>
            <person name="Barry K."/>
            <person name="LaButti K."/>
            <person name="Morin E."/>
            <person name="Salamov A."/>
            <person name="Lipzen A."/>
            <person name="Mereny Z."/>
            <person name="Hegedus B."/>
            <person name="Baldrian P."/>
            <person name="Stursova M."/>
            <person name="Weitz H."/>
            <person name="Taylor A."/>
            <person name="Grigoriev I.V."/>
            <person name="Nagy L.G."/>
            <person name="Martin F."/>
            <person name="Kauserud H."/>
        </authorList>
    </citation>
    <scope>NUCLEOTIDE SEQUENCE</scope>
    <source>
        <strain evidence="1">9144</strain>
    </source>
</reference>
<proteinExistence type="predicted"/>
<evidence type="ECO:0000313" key="1">
    <source>
        <dbReference type="EMBL" id="KAJ7193071.1"/>
    </source>
</evidence>
<sequence>MSEQEIPEAHWSPGDEVDKRSVVRTRGVSKQMPHWPVAIQWLPQTRIRTSTQHEVLTSSESPRETHWIASVGNRTRALLRFLGCLGAENLKERTRTMSMGRARLYVMEAGGSRIAIDSVVRLPTRCSHWDTDKVDLLRSTGTPESDGC</sequence>
<comment type="caution">
    <text evidence="1">The sequence shown here is derived from an EMBL/GenBank/DDBJ whole genome shotgun (WGS) entry which is preliminary data.</text>
</comment>
<dbReference type="Proteomes" id="UP001219525">
    <property type="component" value="Unassembled WGS sequence"/>
</dbReference>
<organism evidence="1 2">
    <name type="scientific">Mycena pura</name>
    <dbReference type="NCBI Taxonomy" id="153505"/>
    <lineage>
        <taxon>Eukaryota</taxon>
        <taxon>Fungi</taxon>
        <taxon>Dikarya</taxon>
        <taxon>Basidiomycota</taxon>
        <taxon>Agaricomycotina</taxon>
        <taxon>Agaricomycetes</taxon>
        <taxon>Agaricomycetidae</taxon>
        <taxon>Agaricales</taxon>
        <taxon>Marasmiineae</taxon>
        <taxon>Mycenaceae</taxon>
        <taxon>Mycena</taxon>
    </lineage>
</organism>
<protein>
    <submittedName>
        <fullName evidence="1">Uncharacterized protein</fullName>
    </submittedName>
</protein>
<evidence type="ECO:0000313" key="2">
    <source>
        <dbReference type="Proteomes" id="UP001219525"/>
    </source>
</evidence>
<accession>A0AAD6URJ6</accession>
<keyword evidence="2" id="KW-1185">Reference proteome</keyword>
<name>A0AAD6URJ6_9AGAR</name>